<feature type="compositionally biased region" description="Basic residues" evidence="4">
    <location>
        <begin position="88"/>
        <end position="98"/>
    </location>
</feature>
<sequence>MAEQRSVPCCPSLKRIESRGGLDSHGGVTFSVEAPCEEEPRRLLDACFLCRGPLRGSSDVFIGDTPFCSEDCRQEQIGLDDARDRQLRYRRKSRHRRSAAAEQPSPSADAQSLHAKAAEAVAAG</sequence>
<dbReference type="PROSITE" id="PS51795">
    <property type="entry name" value="ZF_FLZ"/>
    <property type="match status" value="1"/>
</dbReference>
<dbReference type="OrthoDB" id="1916924at2759"/>
<evidence type="ECO:0000256" key="3">
    <source>
        <dbReference type="PROSITE-ProRule" id="PRU01131"/>
    </source>
</evidence>
<protein>
    <recommendedName>
        <fullName evidence="5">FLZ-type domain-containing protein</fullName>
    </recommendedName>
</protein>
<feature type="domain" description="FLZ-type" evidence="5">
    <location>
        <begin position="42"/>
        <end position="84"/>
    </location>
</feature>
<dbReference type="Pfam" id="PF04570">
    <property type="entry name" value="zf-FLZ"/>
    <property type="match status" value="1"/>
</dbReference>
<feature type="zinc finger region" description="FLZ-type" evidence="3">
    <location>
        <begin position="42"/>
        <end position="84"/>
    </location>
</feature>
<evidence type="ECO:0000313" key="7">
    <source>
        <dbReference type="Proteomes" id="UP000663760"/>
    </source>
</evidence>
<organism evidence="6 7">
    <name type="scientific">Spirodela intermedia</name>
    <name type="common">Intermediate duckweed</name>
    <dbReference type="NCBI Taxonomy" id="51605"/>
    <lineage>
        <taxon>Eukaryota</taxon>
        <taxon>Viridiplantae</taxon>
        <taxon>Streptophyta</taxon>
        <taxon>Embryophyta</taxon>
        <taxon>Tracheophyta</taxon>
        <taxon>Spermatophyta</taxon>
        <taxon>Magnoliopsida</taxon>
        <taxon>Liliopsida</taxon>
        <taxon>Araceae</taxon>
        <taxon>Lemnoideae</taxon>
        <taxon>Spirodela</taxon>
    </lineage>
</organism>
<evidence type="ECO:0000313" key="6">
    <source>
        <dbReference type="EMBL" id="CAA7406709.1"/>
    </source>
</evidence>
<evidence type="ECO:0000256" key="2">
    <source>
        <dbReference type="ARBA" id="ARBA00022723"/>
    </source>
</evidence>
<dbReference type="AlphaFoldDB" id="A0A7I8L9M1"/>
<name>A0A7I8L9M1_SPIIN</name>
<dbReference type="InterPro" id="IPR007650">
    <property type="entry name" value="Zf-FLZ_dom"/>
</dbReference>
<evidence type="ECO:0000256" key="4">
    <source>
        <dbReference type="SAM" id="MobiDB-lite"/>
    </source>
</evidence>
<dbReference type="PANTHER" id="PTHR46057">
    <property type="entry name" value="FCS-LIKE ZINC FINGER 1-RELATED"/>
    <property type="match status" value="1"/>
</dbReference>
<comment type="similarity">
    <text evidence="1">Belongs to the FLZ family.</text>
</comment>
<keyword evidence="7" id="KW-1185">Reference proteome</keyword>
<evidence type="ECO:0000259" key="5">
    <source>
        <dbReference type="PROSITE" id="PS51795"/>
    </source>
</evidence>
<dbReference type="PANTHER" id="PTHR46057:SF9">
    <property type="entry name" value="FCS-LIKE ZINC FINGER 1"/>
    <property type="match status" value="1"/>
</dbReference>
<gene>
    <name evidence="6" type="ORF">SI8410_13017387</name>
</gene>
<dbReference type="InterPro" id="IPR044533">
    <property type="entry name" value="FLZ1/2/3"/>
</dbReference>
<dbReference type="EMBL" id="LR746276">
    <property type="protein sequence ID" value="CAA7406709.1"/>
    <property type="molecule type" value="Genomic_DNA"/>
</dbReference>
<reference evidence="6" key="1">
    <citation type="submission" date="2020-02" db="EMBL/GenBank/DDBJ databases">
        <authorList>
            <person name="Scholz U."/>
            <person name="Mascher M."/>
            <person name="Fiebig A."/>
        </authorList>
    </citation>
    <scope>NUCLEOTIDE SEQUENCE</scope>
</reference>
<keyword evidence="2" id="KW-0479">Metal-binding</keyword>
<evidence type="ECO:0000256" key="1">
    <source>
        <dbReference type="ARBA" id="ARBA00009374"/>
    </source>
</evidence>
<dbReference type="Proteomes" id="UP000663760">
    <property type="component" value="Chromosome 13"/>
</dbReference>
<accession>A0A7I8L9M1</accession>
<proteinExistence type="inferred from homology"/>
<dbReference type="GO" id="GO:0046872">
    <property type="term" value="F:metal ion binding"/>
    <property type="evidence" value="ECO:0007669"/>
    <property type="project" value="UniProtKB-KW"/>
</dbReference>
<feature type="region of interest" description="Disordered" evidence="4">
    <location>
        <begin position="83"/>
        <end position="124"/>
    </location>
</feature>